<feature type="transmembrane region" description="Helical" evidence="3">
    <location>
        <begin position="210"/>
        <end position="231"/>
    </location>
</feature>
<feature type="transmembrane region" description="Helical" evidence="3">
    <location>
        <begin position="185"/>
        <end position="204"/>
    </location>
</feature>
<name>A0ABZ1HSL7_STRPH</name>
<dbReference type="InterPro" id="IPR025325">
    <property type="entry name" value="DUF4231"/>
</dbReference>
<reference evidence="4 5" key="1">
    <citation type="submission" date="2022-10" db="EMBL/GenBank/DDBJ databases">
        <title>The complete genomes of actinobacterial strains from the NBC collection.</title>
        <authorList>
            <person name="Joergensen T.S."/>
            <person name="Alvarez Arevalo M."/>
            <person name="Sterndorff E.B."/>
            <person name="Faurdal D."/>
            <person name="Vuksanovic O."/>
            <person name="Mourched A.-S."/>
            <person name="Charusanti P."/>
            <person name="Shaw S."/>
            <person name="Blin K."/>
            <person name="Weber T."/>
        </authorList>
    </citation>
    <scope>NUCLEOTIDE SEQUENCE [LARGE SCALE GENOMIC DNA]</scope>
    <source>
        <strain evidence="4 5">NBC 01752</strain>
    </source>
</reference>
<keyword evidence="3" id="KW-0472">Membrane</keyword>
<proteinExistence type="predicted"/>
<evidence type="ECO:0000313" key="5">
    <source>
        <dbReference type="Proteomes" id="UP001340816"/>
    </source>
</evidence>
<organism evidence="4 5">
    <name type="scientific">Streptomyces phaeochromogenes</name>
    <dbReference type="NCBI Taxonomy" id="1923"/>
    <lineage>
        <taxon>Bacteria</taxon>
        <taxon>Bacillati</taxon>
        <taxon>Actinomycetota</taxon>
        <taxon>Actinomycetes</taxon>
        <taxon>Kitasatosporales</taxon>
        <taxon>Streptomycetaceae</taxon>
        <taxon>Streptomyces</taxon>
        <taxon>Streptomyces phaeochromogenes group</taxon>
    </lineage>
</organism>
<dbReference type="Proteomes" id="UP001340816">
    <property type="component" value="Chromosome"/>
</dbReference>
<evidence type="ECO:0000256" key="2">
    <source>
        <dbReference type="SAM" id="MobiDB-lite"/>
    </source>
</evidence>
<keyword evidence="5" id="KW-1185">Reference proteome</keyword>
<sequence length="302" mass="33635">MGGEAQAVPDLRGERVRMSAQPESGAGPVERLLEHNKKILELREGLRQAKLRHRLMAAFGGGACVILVAVAIPTAVTWRMYDLAPINTVLVLFAVLLGIGLVVAGAGIETPTQLVDPQYPHRGRRRSSVRELGLELELACERRLMEAIPIDVPIQNRQFAYKESIPEELEKLRKESGRYRRRHNFFQLLIIIGSIGNAGAQAFSDTTQPLKSIIIALTMIVAASAGVSGYYKFRERSFNLQQTADSIEENTNAFRLGLTPYDSDDASVNLARLTDKVEALRVEQRRREQQLDQPHEDSNDPV</sequence>
<accession>A0ABZ1HSL7</accession>
<keyword evidence="3" id="KW-0812">Transmembrane</keyword>
<evidence type="ECO:0000256" key="3">
    <source>
        <dbReference type="SAM" id="Phobius"/>
    </source>
</evidence>
<feature type="coiled-coil region" evidence="1">
    <location>
        <begin position="263"/>
        <end position="290"/>
    </location>
</feature>
<dbReference type="RefSeq" id="WP_326762768.1">
    <property type="nucleotide sequence ID" value="NZ_CP109135.1"/>
</dbReference>
<evidence type="ECO:0000313" key="4">
    <source>
        <dbReference type="EMBL" id="WSD21230.1"/>
    </source>
</evidence>
<gene>
    <name evidence="4" type="ORF">OHB35_52820</name>
</gene>
<feature type="region of interest" description="Disordered" evidence="2">
    <location>
        <begin position="1"/>
        <end position="27"/>
    </location>
</feature>
<keyword evidence="3" id="KW-1133">Transmembrane helix</keyword>
<evidence type="ECO:0000256" key="1">
    <source>
        <dbReference type="SAM" id="Coils"/>
    </source>
</evidence>
<dbReference type="EMBL" id="CP109135">
    <property type="protein sequence ID" value="WSD21230.1"/>
    <property type="molecule type" value="Genomic_DNA"/>
</dbReference>
<protein>
    <submittedName>
        <fullName evidence="4">DUF4231 domain-containing protein</fullName>
    </submittedName>
</protein>
<feature type="transmembrane region" description="Helical" evidence="3">
    <location>
        <begin position="88"/>
        <end position="108"/>
    </location>
</feature>
<dbReference type="NCBIfam" id="NF033634">
    <property type="entry name" value="SLATT_1"/>
    <property type="match status" value="1"/>
</dbReference>
<dbReference type="Pfam" id="PF14015">
    <property type="entry name" value="DUF4231"/>
    <property type="match status" value="1"/>
</dbReference>
<keyword evidence="1" id="KW-0175">Coiled coil</keyword>
<feature type="transmembrane region" description="Helical" evidence="3">
    <location>
        <begin position="55"/>
        <end position="76"/>
    </location>
</feature>